<proteinExistence type="predicted"/>
<evidence type="ECO:0000313" key="3">
    <source>
        <dbReference type="Proteomes" id="UP000660729"/>
    </source>
</evidence>
<reference evidence="2" key="1">
    <citation type="submission" date="2020-04" db="EMBL/GenBank/DDBJ databases">
        <title>Draft genome resource of the tomato pathogen Pseudocercospora fuligena.</title>
        <authorList>
            <person name="Zaccaron A."/>
        </authorList>
    </citation>
    <scope>NUCLEOTIDE SEQUENCE</scope>
    <source>
        <strain evidence="2">PF001</strain>
    </source>
</reference>
<accession>A0A8H6R7U2</accession>
<dbReference type="AlphaFoldDB" id="A0A8H6R7U2"/>
<feature type="compositionally biased region" description="Low complexity" evidence="1">
    <location>
        <begin position="173"/>
        <end position="190"/>
    </location>
</feature>
<comment type="caution">
    <text evidence="2">The sequence shown here is derived from an EMBL/GenBank/DDBJ whole genome shotgun (WGS) entry which is preliminary data.</text>
</comment>
<gene>
    <name evidence="2" type="ORF">HII31_12847</name>
</gene>
<feature type="region of interest" description="Disordered" evidence="1">
    <location>
        <begin position="117"/>
        <end position="204"/>
    </location>
</feature>
<dbReference type="Proteomes" id="UP000660729">
    <property type="component" value="Unassembled WGS sequence"/>
</dbReference>
<dbReference type="OrthoDB" id="3884218at2759"/>
<feature type="compositionally biased region" description="Pro residues" evidence="1">
    <location>
        <begin position="120"/>
        <end position="130"/>
    </location>
</feature>
<dbReference type="EMBL" id="JABCIY010000306">
    <property type="protein sequence ID" value="KAF7185974.1"/>
    <property type="molecule type" value="Genomic_DNA"/>
</dbReference>
<evidence type="ECO:0000313" key="2">
    <source>
        <dbReference type="EMBL" id="KAF7185974.1"/>
    </source>
</evidence>
<evidence type="ECO:0000256" key="1">
    <source>
        <dbReference type="SAM" id="MobiDB-lite"/>
    </source>
</evidence>
<feature type="compositionally biased region" description="Low complexity" evidence="1">
    <location>
        <begin position="131"/>
        <end position="140"/>
    </location>
</feature>
<sequence>MTMTLPRPSALGQRPAYLDNLFRDIPPHTPSVHSSTSSISTNSTASSYDLRSAFHSSRPLSPALEECASDTQSIRSKKSFLLSPKRFRLGTILHRRTYPQVDQRGEDLERPSTAISIQRLPPPRSPPSPPSQLSQPLASPERPIQTQEVRRPSLPKIQTSFPPPRAVSTYAKRPLPAVPGQGPPAAATAPQPKPQPRRKIERQPSTGELSCQRCYYFAARNCNGYLLGGEAGDACEMCLQAGFFGAK</sequence>
<organism evidence="2 3">
    <name type="scientific">Pseudocercospora fuligena</name>
    <dbReference type="NCBI Taxonomy" id="685502"/>
    <lineage>
        <taxon>Eukaryota</taxon>
        <taxon>Fungi</taxon>
        <taxon>Dikarya</taxon>
        <taxon>Ascomycota</taxon>
        <taxon>Pezizomycotina</taxon>
        <taxon>Dothideomycetes</taxon>
        <taxon>Dothideomycetidae</taxon>
        <taxon>Mycosphaerellales</taxon>
        <taxon>Mycosphaerellaceae</taxon>
        <taxon>Pseudocercospora</taxon>
    </lineage>
</organism>
<protein>
    <submittedName>
        <fullName evidence="2">Uncharacterized protein</fullName>
    </submittedName>
</protein>
<name>A0A8H6R7U2_9PEZI</name>
<keyword evidence="3" id="KW-1185">Reference proteome</keyword>